<evidence type="ECO:0000313" key="2">
    <source>
        <dbReference type="EMBL" id="SDG01795.1"/>
    </source>
</evidence>
<dbReference type="RefSeq" id="WP_091710249.1">
    <property type="nucleotide sequence ID" value="NZ_FNCA01000006.1"/>
</dbReference>
<dbReference type="CDD" id="cd08547">
    <property type="entry name" value="Type_II_cohesin"/>
    <property type="match status" value="1"/>
</dbReference>
<feature type="domain" description="Cohesin" evidence="1">
    <location>
        <begin position="40"/>
        <end position="167"/>
    </location>
</feature>
<dbReference type="InterPro" id="IPR008965">
    <property type="entry name" value="CBM2/CBM3_carb-bd_dom_sf"/>
</dbReference>
<dbReference type="Gene3D" id="2.60.40.680">
    <property type="match status" value="1"/>
</dbReference>
<organism evidence="2 3">
    <name type="scientific">Methanolobus vulcani</name>
    <dbReference type="NCBI Taxonomy" id="38026"/>
    <lineage>
        <taxon>Archaea</taxon>
        <taxon>Methanobacteriati</taxon>
        <taxon>Methanobacteriota</taxon>
        <taxon>Stenosarchaea group</taxon>
        <taxon>Methanomicrobia</taxon>
        <taxon>Methanosarcinales</taxon>
        <taxon>Methanosarcinaceae</taxon>
        <taxon>Methanolobus</taxon>
    </lineage>
</organism>
<keyword evidence="3" id="KW-1185">Reference proteome</keyword>
<dbReference type="InterPro" id="IPR026453">
    <property type="entry name" value="PGF_pre_PGF"/>
</dbReference>
<accession>A0A7Z7AXD9</accession>
<proteinExistence type="predicted"/>
<protein>
    <submittedName>
        <fullName evidence="2">PGF-pre-PGF domain-containing protein</fullName>
    </submittedName>
</protein>
<evidence type="ECO:0000259" key="1">
    <source>
        <dbReference type="Pfam" id="PF00963"/>
    </source>
</evidence>
<evidence type="ECO:0000313" key="3">
    <source>
        <dbReference type="Proteomes" id="UP000199259"/>
    </source>
</evidence>
<dbReference type="GO" id="GO:0000272">
    <property type="term" value="P:polysaccharide catabolic process"/>
    <property type="evidence" value="ECO:0007669"/>
    <property type="project" value="InterPro"/>
</dbReference>
<gene>
    <name evidence="2" type="ORF">SAMN04488589_1931</name>
</gene>
<dbReference type="Pfam" id="PF00963">
    <property type="entry name" value="Cohesin"/>
    <property type="match status" value="1"/>
</dbReference>
<dbReference type="SUPFAM" id="SSF49384">
    <property type="entry name" value="Carbohydrate-binding domain"/>
    <property type="match status" value="1"/>
</dbReference>
<sequence>MIRVQKVWGHGSIKKPFFLIIVATLLLSILVFTASASSVVSIEKVTPEVQQDSVFEIYINITPVTAVAGAQLDLNFDSDMLMVNNVEEGDFFDKNNVMSIFIPGTVDNQQGLVSGLFAVTLGQVEIESPGTFAHITLTAGNQSGESTIYLSNVILSDASGNAIPTSIENAHVTITGNSTTDITGEVSASSGGGGGDTGENTDNIELKEVNKLYIIGNTAVTYTFDENDNPVKAISYTSLKNAGFISSTIEVLKDVSTMVPQKPGGLIYRNMNIWIGKAGYATESNMEDMKISFAVPKNWVQVNGVKTTDIRLNRYHDENWQVLDTEMTGEDNDFYFFEATTPGFSPFAITANVASKNITENEQVNAASSYDDNSPDEQIEEIELKQVTDVASTSISDKASSAKLSQNSALVLFISISVVLFLQRRKFI</sequence>
<reference evidence="2 3" key="1">
    <citation type="submission" date="2016-10" db="EMBL/GenBank/DDBJ databases">
        <authorList>
            <person name="Varghese N."/>
            <person name="Submissions S."/>
        </authorList>
    </citation>
    <scope>NUCLEOTIDE SEQUENCE [LARGE SCALE GENOMIC DNA]</scope>
    <source>
        <strain evidence="2 3">PL 12/M</strain>
    </source>
</reference>
<dbReference type="OrthoDB" id="103676at2157"/>
<dbReference type="AlphaFoldDB" id="A0A7Z7AXD9"/>
<dbReference type="NCBIfam" id="TIGR04213">
    <property type="entry name" value="PGF_pre_PGF"/>
    <property type="match status" value="1"/>
</dbReference>
<dbReference type="InterPro" id="IPR002102">
    <property type="entry name" value="Cohesin_dom"/>
</dbReference>
<dbReference type="Proteomes" id="UP000199259">
    <property type="component" value="Unassembled WGS sequence"/>
</dbReference>
<name>A0A7Z7AXD9_9EURY</name>
<comment type="caution">
    <text evidence="2">The sequence shown here is derived from an EMBL/GenBank/DDBJ whole genome shotgun (WGS) entry which is preliminary data.</text>
</comment>
<dbReference type="EMBL" id="FNCA01000006">
    <property type="protein sequence ID" value="SDG01795.1"/>
    <property type="molecule type" value="Genomic_DNA"/>
</dbReference>
<dbReference type="GO" id="GO:0030246">
    <property type="term" value="F:carbohydrate binding"/>
    <property type="evidence" value="ECO:0007669"/>
    <property type="project" value="InterPro"/>
</dbReference>